<feature type="chain" id="PRO_5045427351" description="DUF4398 domain-containing protein" evidence="1">
    <location>
        <begin position="39"/>
        <end position="142"/>
    </location>
</feature>
<evidence type="ECO:0000313" key="3">
    <source>
        <dbReference type="Proteomes" id="UP001626549"/>
    </source>
</evidence>
<dbReference type="Proteomes" id="UP001626549">
    <property type="component" value="Chromosome"/>
</dbReference>
<name>A0ABZ0IGM8_9GAMM</name>
<feature type="signal peptide" evidence="1">
    <location>
        <begin position="1"/>
        <end position="38"/>
    </location>
</feature>
<dbReference type="EMBL" id="CP136865">
    <property type="protein sequence ID" value="WOJ97470.1"/>
    <property type="molecule type" value="Genomic_DNA"/>
</dbReference>
<proteinExistence type="predicted"/>
<protein>
    <recommendedName>
        <fullName evidence="4">DUF4398 domain-containing protein</fullName>
    </recommendedName>
</protein>
<keyword evidence="3" id="KW-1185">Reference proteome</keyword>
<accession>A0ABZ0IGM8</accession>
<sequence length="142" mass="15064">MMKRKVIESHRLQFPMLRVAALSVCLGGTLAISTAALAQDMCQQPAQPEALDGSAASMEAMLAGQKAVKAFQASNMEYMQCLEAKSATAEADAKNLQDSDAQALARADYAKSIDAYNAAVSAEEEVAEAFNVALRAYKAANK</sequence>
<evidence type="ECO:0000313" key="2">
    <source>
        <dbReference type="EMBL" id="WOJ97470.1"/>
    </source>
</evidence>
<keyword evidence="1" id="KW-0732">Signal</keyword>
<dbReference type="RefSeq" id="WP_407328327.1">
    <property type="nucleotide sequence ID" value="NZ_CP136865.1"/>
</dbReference>
<gene>
    <name evidence="2" type="ORF">R0137_02595</name>
</gene>
<organism evidence="2 3">
    <name type="scientific">Congregibacter brevis</name>
    <dbReference type="NCBI Taxonomy" id="3081201"/>
    <lineage>
        <taxon>Bacteria</taxon>
        <taxon>Pseudomonadati</taxon>
        <taxon>Pseudomonadota</taxon>
        <taxon>Gammaproteobacteria</taxon>
        <taxon>Cellvibrionales</taxon>
        <taxon>Halieaceae</taxon>
        <taxon>Congregibacter</taxon>
    </lineage>
</organism>
<evidence type="ECO:0000256" key="1">
    <source>
        <dbReference type="SAM" id="SignalP"/>
    </source>
</evidence>
<reference evidence="2 3" key="1">
    <citation type="submission" date="2023-10" db="EMBL/GenBank/DDBJ databases">
        <title>Two novel species belonging to the OM43/NOR5 clade.</title>
        <authorList>
            <person name="Park M."/>
        </authorList>
    </citation>
    <scope>NUCLEOTIDE SEQUENCE [LARGE SCALE GENOMIC DNA]</scope>
    <source>
        <strain evidence="2 3">IMCC45268</strain>
    </source>
</reference>
<evidence type="ECO:0008006" key="4">
    <source>
        <dbReference type="Google" id="ProtNLM"/>
    </source>
</evidence>